<dbReference type="PANTHER" id="PTHR43826:SF3">
    <property type="entry name" value="GLUCOSE-6-PHOSPHATE EXCHANGER SLC37A4"/>
    <property type="match status" value="1"/>
</dbReference>
<dbReference type="GO" id="GO:0061513">
    <property type="term" value="F:glucose 6-phosphate:phosphate antiporter activity"/>
    <property type="evidence" value="ECO:0007669"/>
    <property type="project" value="TreeGrafter"/>
</dbReference>
<feature type="transmembrane region" description="Helical" evidence="5">
    <location>
        <begin position="337"/>
        <end position="354"/>
    </location>
</feature>
<comment type="caution">
    <text evidence="7">The sequence shown here is derived from an EMBL/GenBank/DDBJ whole genome shotgun (WGS) entry which is preliminary data.</text>
</comment>
<feature type="transmembrane region" description="Helical" evidence="5">
    <location>
        <begin position="267"/>
        <end position="286"/>
    </location>
</feature>
<dbReference type="InterPro" id="IPR020846">
    <property type="entry name" value="MFS_dom"/>
</dbReference>
<protein>
    <submittedName>
        <fullName evidence="7">MFS transporter</fullName>
    </submittedName>
</protein>
<evidence type="ECO:0000313" key="8">
    <source>
        <dbReference type="Proteomes" id="UP000249061"/>
    </source>
</evidence>
<gene>
    <name evidence="7" type="ORF">DI536_03930</name>
</gene>
<evidence type="ECO:0000256" key="5">
    <source>
        <dbReference type="SAM" id="Phobius"/>
    </source>
</evidence>
<dbReference type="GO" id="GO:0012505">
    <property type="term" value="C:endomembrane system"/>
    <property type="evidence" value="ECO:0007669"/>
    <property type="project" value="UniProtKB-SubCell"/>
</dbReference>
<dbReference type="PROSITE" id="PS50850">
    <property type="entry name" value="MFS"/>
    <property type="match status" value="1"/>
</dbReference>
<dbReference type="InterPro" id="IPR051337">
    <property type="entry name" value="OPA_Antiporter"/>
</dbReference>
<organism evidence="7 8">
    <name type="scientific">Archangium gephyra</name>
    <dbReference type="NCBI Taxonomy" id="48"/>
    <lineage>
        <taxon>Bacteria</taxon>
        <taxon>Pseudomonadati</taxon>
        <taxon>Myxococcota</taxon>
        <taxon>Myxococcia</taxon>
        <taxon>Myxococcales</taxon>
        <taxon>Cystobacterineae</taxon>
        <taxon>Archangiaceae</taxon>
        <taxon>Archangium</taxon>
    </lineage>
</organism>
<dbReference type="PANTHER" id="PTHR43826">
    <property type="entry name" value="GLUCOSE-6-PHOSPHATE EXCHANGER SLC37A4"/>
    <property type="match status" value="1"/>
</dbReference>
<dbReference type="PIRSF" id="PIRSF002808">
    <property type="entry name" value="Hexose_phosphate_transp"/>
    <property type="match status" value="1"/>
</dbReference>
<accession>A0A2W5TYU5</accession>
<dbReference type="EMBL" id="QFQP01000002">
    <property type="protein sequence ID" value="PZR17476.1"/>
    <property type="molecule type" value="Genomic_DNA"/>
</dbReference>
<dbReference type="GO" id="GO:0035435">
    <property type="term" value="P:phosphate ion transmembrane transport"/>
    <property type="evidence" value="ECO:0007669"/>
    <property type="project" value="TreeGrafter"/>
</dbReference>
<dbReference type="GO" id="GO:0016020">
    <property type="term" value="C:membrane"/>
    <property type="evidence" value="ECO:0007669"/>
    <property type="project" value="InterPro"/>
</dbReference>
<dbReference type="SUPFAM" id="SSF103473">
    <property type="entry name" value="MFS general substrate transporter"/>
    <property type="match status" value="1"/>
</dbReference>
<feature type="transmembrane region" description="Helical" evidence="5">
    <location>
        <begin position="138"/>
        <end position="161"/>
    </location>
</feature>
<feature type="domain" description="Major facilitator superfamily (MFS) profile" evidence="6">
    <location>
        <begin position="12"/>
        <end position="460"/>
    </location>
</feature>
<feature type="transmembrane region" description="Helical" evidence="5">
    <location>
        <begin position="207"/>
        <end position="228"/>
    </location>
</feature>
<keyword evidence="3 5" id="KW-1133">Transmembrane helix</keyword>
<feature type="transmembrane region" description="Helical" evidence="5">
    <location>
        <begin position="6"/>
        <end position="25"/>
    </location>
</feature>
<dbReference type="AlphaFoldDB" id="A0A2W5TYU5"/>
<dbReference type="InterPro" id="IPR011701">
    <property type="entry name" value="MFS"/>
</dbReference>
<reference evidence="7 8" key="1">
    <citation type="submission" date="2017-08" db="EMBL/GenBank/DDBJ databases">
        <title>Infants hospitalized years apart are colonized by the same room-sourced microbial strains.</title>
        <authorList>
            <person name="Brooks B."/>
            <person name="Olm M.R."/>
            <person name="Firek B.A."/>
            <person name="Baker R."/>
            <person name="Thomas B.C."/>
            <person name="Morowitz M.J."/>
            <person name="Banfield J.F."/>
        </authorList>
    </citation>
    <scope>NUCLEOTIDE SEQUENCE [LARGE SCALE GENOMIC DNA]</scope>
    <source>
        <strain evidence="7">S2_003_000_R2_14</strain>
    </source>
</reference>
<dbReference type="Proteomes" id="UP000249061">
    <property type="component" value="Unassembled WGS sequence"/>
</dbReference>
<evidence type="ECO:0000313" key="7">
    <source>
        <dbReference type="EMBL" id="PZR17476.1"/>
    </source>
</evidence>
<proteinExistence type="predicted"/>
<sequence>MPAWLSNLLPILLLLGAIALVLWRLPSVELGHSEAFKRRRFWNWFPLGMVYAFLYFGRYNVNALTSALGSNNKEFGIIFAVGTIIYGVSFLINGPLTDKLGGRTTILISALGAALSNLAMAAVVYAERGAGLSLPGGLMPWLAVLYALDMYFQSFGAVSIVKVNAAWFHVRERGVQGGVFGILISLGVYFGYDWSEAIAKGLPTQPWMIALIPAVVLLAAFAAAFALVRDNPSDTGHPDFEVGDDSSAIDEKANVVQVFVKMLTNPVILVIVGIEFCTGFLRNGVMSWYPKFSKAVEWQGDFVSKNWGLLLCVFGIIGGMFAGLISDKVFHSRRGPVASVLYGGITAGAIAMYFGLTYHWVGWVLIFMALNYVGVHGMLSGTASADFGGKKNAGVAVGIIDGFVYLGTGLQSLIVSRVLPEGDAAKIPANWINWPTAMVPVAVVGLLLCTRVWNARPQSKNAPH</sequence>
<evidence type="ECO:0000256" key="1">
    <source>
        <dbReference type="ARBA" id="ARBA00004127"/>
    </source>
</evidence>
<evidence type="ECO:0000259" key="6">
    <source>
        <dbReference type="PROSITE" id="PS50850"/>
    </source>
</evidence>
<keyword evidence="4 5" id="KW-0472">Membrane</keyword>
<feature type="transmembrane region" description="Helical" evidence="5">
    <location>
        <begin position="106"/>
        <end position="126"/>
    </location>
</feature>
<feature type="transmembrane region" description="Helical" evidence="5">
    <location>
        <begin position="393"/>
        <end position="414"/>
    </location>
</feature>
<evidence type="ECO:0000256" key="3">
    <source>
        <dbReference type="ARBA" id="ARBA00022989"/>
    </source>
</evidence>
<evidence type="ECO:0000256" key="4">
    <source>
        <dbReference type="ARBA" id="ARBA00023136"/>
    </source>
</evidence>
<feature type="transmembrane region" description="Helical" evidence="5">
    <location>
        <begin position="77"/>
        <end position="94"/>
    </location>
</feature>
<feature type="transmembrane region" description="Helical" evidence="5">
    <location>
        <begin position="41"/>
        <end position="57"/>
    </location>
</feature>
<feature type="transmembrane region" description="Helical" evidence="5">
    <location>
        <begin position="434"/>
        <end position="453"/>
    </location>
</feature>
<dbReference type="Gene3D" id="1.20.1250.20">
    <property type="entry name" value="MFS general substrate transporter like domains"/>
    <property type="match status" value="2"/>
</dbReference>
<feature type="transmembrane region" description="Helical" evidence="5">
    <location>
        <begin position="173"/>
        <end position="192"/>
    </location>
</feature>
<dbReference type="InterPro" id="IPR000849">
    <property type="entry name" value="Sugar_P_transporter"/>
</dbReference>
<keyword evidence="2 5" id="KW-0812">Transmembrane</keyword>
<name>A0A2W5TYU5_9BACT</name>
<dbReference type="Pfam" id="PF07690">
    <property type="entry name" value="MFS_1"/>
    <property type="match status" value="1"/>
</dbReference>
<evidence type="ECO:0000256" key="2">
    <source>
        <dbReference type="ARBA" id="ARBA00022692"/>
    </source>
</evidence>
<feature type="transmembrane region" description="Helical" evidence="5">
    <location>
        <begin position="306"/>
        <end position="325"/>
    </location>
</feature>
<dbReference type="InterPro" id="IPR036259">
    <property type="entry name" value="MFS_trans_sf"/>
</dbReference>
<feature type="transmembrane region" description="Helical" evidence="5">
    <location>
        <begin position="360"/>
        <end position="381"/>
    </location>
</feature>
<comment type="subcellular location">
    <subcellularLocation>
        <location evidence="1">Endomembrane system</location>
        <topology evidence="1">Multi-pass membrane protein</topology>
    </subcellularLocation>
</comment>